<feature type="transmembrane region" description="Helical" evidence="5">
    <location>
        <begin position="181"/>
        <end position="205"/>
    </location>
</feature>
<comment type="subcellular location">
    <subcellularLocation>
        <location evidence="1">Membrane</location>
        <topology evidence="1">Multi-pass membrane protein</topology>
    </subcellularLocation>
</comment>
<dbReference type="InterPro" id="IPR035952">
    <property type="entry name" value="Rhomboid-like_sf"/>
</dbReference>
<evidence type="ECO:0000256" key="3">
    <source>
        <dbReference type="ARBA" id="ARBA00022989"/>
    </source>
</evidence>
<name>A0ABV1ET88_9FIRM</name>
<accession>A0ABV1ET88</accession>
<keyword evidence="4 5" id="KW-0472">Membrane</keyword>
<dbReference type="Gene3D" id="1.20.1540.10">
    <property type="entry name" value="Rhomboid-like"/>
    <property type="match status" value="1"/>
</dbReference>
<evidence type="ECO:0000313" key="7">
    <source>
        <dbReference type="Proteomes" id="UP001440599"/>
    </source>
</evidence>
<evidence type="ECO:0000313" key="6">
    <source>
        <dbReference type="EMBL" id="MEQ2457299.1"/>
    </source>
</evidence>
<proteinExistence type="predicted"/>
<gene>
    <name evidence="6" type="ORF">WMO45_12285</name>
</gene>
<evidence type="ECO:0000256" key="4">
    <source>
        <dbReference type="ARBA" id="ARBA00023136"/>
    </source>
</evidence>
<feature type="transmembrane region" description="Helical" evidence="5">
    <location>
        <begin position="106"/>
        <end position="128"/>
    </location>
</feature>
<evidence type="ECO:0000256" key="1">
    <source>
        <dbReference type="ARBA" id="ARBA00004141"/>
    </source>
</evidence>
<evidence type="ECO:0008006" key="8">
    <source>
        <dbReference type="Google" id="ProtNLM"/>
    </source>
</evidence>
<protein>
    <recommendedName>
        <fullName evidence="8">Peptidase S54 rhomboid domain-containing protein</fullName>
    </recommendedName>
</protein>
<dbReference type="Proteomes" id="UP001440599">
    <property type="component" value="Unassembled WGS sequence"/>
</dbReference>
<sequence>MRRSVDTWLDRFSSRHPQLGIPGLMKYVVILQAVVYLLDTLSRGTLSMLLTFSPSAILHGQVWRLVTFLFLPLDSSNALFFLLSLYFYWFVGTTLEREWGTTKFTVFYGVGALLTLACGFVLSLWGAGSLINMFYVNMSMFFAFATLYPDLQVLFFFVIPVKVKWLAWLDAALFVIECARYLSVGMWFLCLLPLVAVANYVLFFWSDLMERFGRVQYRHSRQTVNFRQATKKAQQQKGYIHKCAVCGKTDTDYPDEEFRYCSKCNGYYCYCSEHIHNHVHIE</sequence>
<feature type="transmembrane region" description="Helical" evidence="5">
    <location>
        <begin position="62"/>
        <end position="86"/>
    </location>
</feature>
<dbReference type="EMBL" id="JBBMFT010000011">
    <property type="protein sequence ID" value="MEQ2457299.1"/>
    <property type="molecule type" value="Genomic_DNA"/>
</dbReference>
<evidence type="ECO:0000256" key="2">
    <source>
        <dbReference type="ARBA" id="ARBA00022692"/>
    </source>
</evidence>
<evidence type="ECO:0000256" key="5">
    <source>
        <dbReference type="SAM" id="Phobius"/>
    </source>
</evidence>
<organism evidence="6 7">
    <name type="scientific">Flavonifractor hominis</name>
    <dbReference type="NCBI Taxonomy" id="3133178"/>
    <lineage>
        <taxon>Bacteria</taxon>
        <taxon>Bacillati</taxon>
        <taxon>Bacillota</taxon>
        <taxon>Clostridia</taxon>
        <taxon>Eubacteriales</taxon>
        <taxon>Oscillospiraceae</taxon>
        <taxon>Flavonifractor</taxon>
    </lineage>
</organism>
<comment type="caution">
    <text evidence="6">The sequence shown here is derived from an EMBL/GenBank/DDBJ whole genome shotgun (WGS) entry which is preliminary data.</text>
</comment>
<feature type="transmembrane region" description="Helical" evidence="5">
    <location>
        <begin position="20"/>
        <end position="41"/>
    </location>
</feature>
<keyword evidence="2 5" id="KW-0812">Transmembrane</keyword>
<dbReference type="SUPFAM" id="SSF144091">
    <property type="entry name" value="Rhomboid-like"/>
    <property type="match status" value="1"/>
</dbReference>
<dbReference type="RefSeq" id="WP_349141091.1">
    <property type="nucleotide sequence ID" value="NZ_JBBMFT010000011.1"/>
</dbReference>
<keyword evidence="3 5" id="KW-1133">Transmembrane helix</keyword>
<reference evidence="6 7" key="1">
    <citation type="submission" date="2024-03" db="EMBL/GenBank/DDBJ databases">
        <title>Human intestinal bacterial collection.</title>
        <authorList>
            <person name="Pauvert C."/>
            <person name="Hitch T.C.A."/>
            <person name="Clavel T."/>
        </authorList>
    </citation>
    <scope>NUCLEOTIDE SEQUENCE [LARGE SCALE GENOMIC DNA]</scope>
    <source>
        <strain evidence="6 7">CLA-AP-H34</strain>
    </source>
</reference>
<keyword evidence="7" id="KW-1185">Reference proteome</keyword>
<feature type="transmembrane region" description="Helical" evidence="5">
    <location>
        <begin position="140"/>
        <end position="161"/>
    </location>
</feature>